<dbReference type="Proteomes" id="UP001381693">
    <property type="component" value="Unassembled WGS sequence"/>
</dbReference>
<reference evidence="5 6" key="1">
    <citation type="submission" date="2023-11" db="EMBL/GenBank/DDBJ databases">
        <title>Halocaridina rubra genome assembly.</title>
        <authorList>
            <person name="Smith C."/>
        </authorList>
    </citation>
    <scope>NUCLEOTIDE SEQUENCE [LARGE SCALE GENOMIC DNA]</scope>
    <source>
        <strain evidence="5">EP-1</strain>
        <tissue evidence="5">Whole</tissue>
    </source>
</reference>
<comment type="subunit">
    <text evidence="1">Self-associates forming complexes of several hundred monomers.</text>
</comment>
<gene>
    <name evidence="5" type="ORF">SK128_012976</name>
</gene>
<dbReference type="GO" id="GO:0005634">
    <property type="term" value="C:nucleus"/>
    <property type="evidence" value="ECO:0007669"/>
    <property type="project" value="TreeGrafter"/>
</dbReference>
<keyword evidence="6" id="KW-1185">Reference proteome</keyword>
<evidence type="ECO:0000259" key="4">
    <source>
        <dbReference type="Pfam" id="PF13873"/>
    </source>
</evidence>
<dbReference type="InterPro" id="IPR028002">
    <property type="entry name" value="Myb_DNA-bind_5"/>
</dbReference>
<dbReference type="Pfam" id="PF13873">
    <property type="entry name" value="Myb_DNA-bind_5"/>
    <property type="match status" value="1"/>
</dbReference>
<dbReference type="AlphaFoldDB" id="A0AAN9AA50"/>
<dbReference type="PANTHER" id="PTHR23098:SF16">
    <property type="entry name" value="REGULATORY PROTEIN ZESTE"/>
    <property type="match status" value="1"/>
</dbReference>
<accession>A0AAN9AA50</accession>
<sequence>MREKAWDSIMAAVNRVSPFHRTKKELKKKFIDFKSLVKKKEAAREKEKDLNEGM</sequence>
<evidence type="ECO:0000256" key="3">
    <source>
        <dbReference type="ARBA" id="ARBA00025466"/>
    </source>
</evidence>
<dbReference type="EMBL" id="JAXCGZ010008560">
    <property type="protein sequence ID" value="KAK7077560.1"/>
    <property type="molecule type" value="Genomic_DNA"/>
</dbReference>
<feature type="non-terminal residue" evidence="5">
    <location>
        <position position="54"/>
    </location>
</feature>
<evidence type="ECO:0000313" key="6">
    <source>
        <dbReference type="Proteomes" id="UP001381693"/>
    </source>
</evidence>
<feature type="domain" description="Myb/SANT-like DNA-binding" evidence="4">
    <location>
        <begin position="2"/>
        <end position="41"/>
    </location>
</feature>
<comment type="caution">
    <text evidence="5">The sequence shown here is derived from an EMBL/GenBank/DDBJ whole genome shotgun (WGS) entry which is preliminary data.</text>
</comment>
<protein>
    <recommendedName>
        <fullName evidence="2">Regulatory protein zeste</fullName>
    </recommendedName>
</protein>
<proteinExistence type="predicted"/>
<organism evidence="5 6">
    <name type="scientific">Halocaridina rubra</name>
    <name type="common">Hawaiian red shrimp</name>
    <dbReference type="NCBI Taxonomy" id="373956"/>
    <lineage>
        <taxon>Eukaryota</taxon>
        <taxon>Metazoa</taxon>
        <taxon>Ecdysozoa</taxon>
        <taxon>Arthropoda</taxon>
        <taxon>Crustacea</taxon>
        <taxon>Multicrustacea</taxon>
        <taxon>Malacostraca</taxon>
        <taxon>Eumalacostraca</taxon>
        <taxon>Eucarida</taxon>
        <taxon>Decapoda</taxon>
        <taxon>Pleocyemata</taxon>
        <taxon>Caridea</taxon>
        <taxon>Atyoidea</taxon>
        <taxon>Atyidae</taxon>
        <taxon>Halocaridina</taxon>
    </lineage>
</organism>
<evidence type="ECO:0000256" key="1">
    <source>
        <dbReference type="ARBA" id="ARBA00011764"/>
    </source>
</evidence>
<name>A0AAN9AA50_HALRR</name>
<evidence type="ECO:0000313" key="5">
    <source>
        <dbReference type="EMBL" id="KAK7077560.1"/>
    </source>
</evidence>
<evidence type="ECO:0000256" key="2">
    <source>
        <dbReference type="ARBA" id="ARBA00016807"/>
    </source>
</evidence>
<dbReference type="PANTHER" id="PTHR23098">
    <property type="entry name" value="AGAP001331-PA-RELATED"/>
    <property type="match status" value="1"/>
</dbReference>
<comment type="function">
    <text evidence="3">Involved in transvection phenomena (= synapsis-dependent gene expression), where the synaptic pairing of chromosomes carrying genes with which zeste interacts influences the expression of these genes. Zeste binds to DNA and stimulates transcription from a nearby promoter.</text>
</comment>